<keyword evidence="2" id="KW-0560">Oxidoreductase</keyword>
<comment type="caution">
    <text evidence="4">The sequence shown here is derived from an EMBL/GenBank/DDBJ whole genome shotgun (WGS) entry which is preliminary data.</text>
</comment>
<evidence type="ECO:0000313" key="5">
    <source>
        <dbReference type="Proteomes" id="UP000625283"/>
    </source>
</evidence>
<name>A0ABS1R5E1_9SPHI</name>
<accession>A0ABS1R5E1</accession>
<dbReference type="PANTHER" id="PTHR10204:SF34">
    <property type="entry name" value="NAD(P)H DEHYDROGENASE [QUINONE] 1 ISOFORM 1"/>
    <property type="match status" value="1"/>
</dbReference>
<dbReference type="InterPro" id="IPR029039">
    <property type="entry name" value="Flavoprotein-like_sf"/>
</dbReference>
<reference evidence="4 5" key="1">
    <citation type="submission" date="2021-01" db="EMBL/GenBank/DDBJ databases">
        <title>C459-1 draft genome sequence.</title>
        <authorList>
            <person name="Zhang X.-F."/>
        </authorList>
    </citation>
    <scope>NUCLEOTIDE SEQUENCE [LARGE SCALE GENOMIC DNA]</scope>
    <source>
        <strain evidence="5">C459-1</strain>
    </source>
</reference>
<dbReference type="InterPro" id="IPR003680">
    <property type="entry name" value="Flavodoxin_fold"/>
</dbReference>
<comment type="similarity">
    <text evidence="1">Belongs to the NAD(P)H dehydrogenase (quinone) family.</text>
</comment>
<dbReference type="PANTHER" id="PTHR10204">
    <property type="entry name" value="NAD P H OXIDOREDUCTASE-RELATED"/>
    <property type="match status" value="1"/>
</dbReference>
<dbReference type="InterPro" id="IPR051545">
    <property type="entry name" value="NAD(P)H_dehydrogenase_qn"/>
</dbReference>
<dbReference type="Proteomes" id="UP000625283">
    <property type="component" value="Unassembled WGS sequence"/>
</dbReference>
<gene>
    <name evidence="4" type="ORF">JKG61_14310</name>
</gene>
<evidence type="ECO:0000313" key="4">
    <source>
        <dbReference type="EMBL" id="MBL1409928.1"/>
    </source>
</evidence>
<evidence type="ECO:0000259" key="3">
    <source>
        <dbReference type="Pfam" id="PF02525"/>
    </source>
</evidence>
<sequence>MKKILVINGHPDKKSFNTALAQSYINSAINKGAEVRYIPISDLKFNPNLQYGYRQRMDLEPDLIRAIEDIKWSEHQVWIHPLWWLGMPALMKGFFDRAFLPGITFKSNKDGENHGLLNSKTARIITTAGDLSLAAYEDVYQSSGLTQLQKGILEYCGVSDIKNDFIGPLYEFSEDDRINTLEKTAIAASLDIGSGTFIKKK</sequence>
<keyword evidence="5" id="KW-1185">Reference proteome</keyword>
<dbReference type="Pfam" id="PF02525">
    <property type="entry name" value="Flavodoxin_2"/>
    <property type="match status" value="1"/>
</dbReference>
<dbReference type="RefSeq" id="WP_202103642.1">
    <property type="nucleotide sequence ID" value="NZ_JAERTY010000008.1"/>
</dbReference>
<protein>
    <submittedName>
        <fullName evidence="4">NAD(P)H-dependent oxidoreductase</fullName>
    </submittedName>
</protein>
<dbReference type="EMBL" id="JAERTY010000008">
    <property type="protein sequence ID" value="MBL1409928.1"/>
    <property type="molecule type" value="Genomic_DNA"/>
</dbReference>
<feature type="domain" description="Flavodoxin-like fold" evidence="3">
    <location>
        <begin position="2"/>
        <end position="166"/>
    </location>
</feature>
<dbReference type="SUPFAM" id="SSF52218">
    <property type="entry name" value="Flavoproteins"/>
    <property type="match status" value="1"/>
</dbReference>
<proteinExistence type="inferred from homology"/>
<organism evidence="4 5">
    <name type="scientific">Sphingobacterium faecale</name>
    <dbReference type="NCBI Taxonomy" id="2803775"/>
    <lineage>
        <taxon>Bacteria</taxon>
        <taxon>Pseudomonadati</taxon>
        <taxon>Bacteroidota</taxon>
        <taxon>Sphingobacteriia</taxon>
        <taxon>Sphingobacteriales</taxon>
        <taxon>Sphingobacteriaceae</taxon>
        <taxon>Sphingobacterium</taxon>
    </lineage>
</organism>
<evidence type="ECO:0000256" key="2">
    <source>
        <dbReference type="ARBA" id="ARBA00023002"/>
    </source>
</evidence>
<evidence type="ECO:0000256" key="1">
    <source>
        <dbReference type="ARBA" id="ARBA00006252"/>
    </source>
</evidence>
<dbReference type="Gene3D" id="3.40.50.360">
    <property type="match status" value="1"/>
</dbReference>